<protein>
    <submittedName>
        <fullName evidence="2">Uncharacterized protein</fullName>
    </submittedName>
</protein>
<dbReference type="KEGG" id="nli:G3M70_08315"/>
<proteinExistence type="predicted"/>
<dbReference type="Proteomes" id="UP000594688">
    <property type="component" value="Chromosome"/>
</dbReference>
<dbReference type="EMBL" id="CP048685">
    <property type="protein sequence ID" value="QPJ61875.1"/>
    <property type="molecule type" value="Genomic_DNA"/>
</dbReference>
<name>A0A7T0G038_9BACT</name>
<gene>
    <name evidence="2" type="ORF">G3M70_08315</name>
</gene>
<evidence type="ECO:0000256" key="1">
    <source>
        <dbReference type="SAM" id="Phobius"/>
    </source>
</evidence>
<keyword evidence="1" id="KW-0472">Membrane</keyword>
<reference evidence="2 3" key="1">
    <citation type="submission" date="2020-02" db="EMBL/GenBank/DDBJ databases">
        <title>Genomic and physiological characterization of two novel Nitrospinaceae genera.</title>
        <authorList>
            <person name="Mueller A.J."/>
            <person name="Jung M.-Y."/>
            <person name="Strachan C.R."/>
            <person name="Herbold C.W."/>
            <person name="Kirkegaard R.H."/>
            <person name="Daims H."/>
        </authorList>
    </citation>
    <scope>NUCLEOTIDE SEQUENCE [LARGE SCALE GENOMIC DNA]</scope>
    <source>
        <strain evidence="2">EB</strain>
    </source>
</reference>
<dbReference type="AlphaFoldDB" id="A0A7T0G038"/>
<keyword evidence="1" id="KW-0812">Transmembrane</keyword>
<accession>A0A7T0G038</accession>
<feature type="transmembrane region" description="Helical" evidence="1">
    <location>
        <begin position="34"/>
        <end position="53"/>
    </location>
</feature>
<evidence type="ECO:0000313" key="3">
    <source>
        <dbReference type="Proteomes" id="UP000594688"/>
    </source>
</evidence>
<evidence type="ECO:0000313" key="2">
    <source>
        <dbReference type="EMBL" id="QPJ61875.1"/>
    </source>
</evidence>
<sequence>MLCSPSQLPAKALDWKHPPGGFVKKKKKTHSARAVITTWSLVLFAIAFLFWKFPFSSNPKIKSSSGFEIELPDTKPWQENMALGQLRDLFINCKTFWEREEADQPCSLEHVSQSPYYFSQTPGDRPKDEGVAPVTLLSGNRENFSAEASHENSPVVWTINSEGKFKCSLGLNSACVAITHLSRKEILKEVREYYGDVPDDVEYIEIK</sequence>
<organism evidence="2 3">
    <name type="scientific">Candidatus Nitronauta litoralis</name>
    <dbReference type="NCBI Taxonomy" id="2705533"/>
    <lineage>
        <taxon>Bacteria</taxon>
        <taxon>Pseudomonadati</taxon>
        <taxon>Nitrospinota/Tectimicrobiota group</taxon>
        <taxon>Nitrospinota</taxon>
        <taxon>Nitrospinia</taxon>
        <taxon>Nitrospinales</taxon>
        <taxon>Nitrospinaceae</taxon>
        <taxon>Candidatus Nitronauta</taxon>
    </lineage>
</organism>
<keyword evidence="1" id="KW-1133">Transmembrane helix</keyword>